<organism evidence="1 2">
    <name type="scientific">Blastomonas aquatica</name>
    <dbReference type="NCBI Taxonomy" id="1510276"/>
    <lineage>
        <taxon>Bacteria</taxon>
        <taxon>Pseudomonadati</taxon>
        <taxon>Pseudomonadota</taxon>
        <taxon>Alphaproteobacteria</taxon>
        <taxon>Sphingomonadales</taxon>
        <taxon>Sphingomonadaceae</taxon>
        <taxon>Blastomonas</taxon>
    </lineage>
</organism>
<dbReference type="EMBL" id="BMGD01000003">
    <property type="protein sequence ID" value="GGB66673.1"/>
    <property type="molecule type" value="Genomic_DNA"/>
</dbReference>
<proteinExistence type="predicted"/>
<reference evidence="2" key="1">
    <citation type="journal article" date="2019" name="Int. J. Syst. Evol. Microbiol.">
        <title>The Global Catalogue of Microorganisms (GCM) 10K type strain sequencing project: providing services to taxonomists for standard genome sequencing and annotation.</title>
        <authorList>
            <consortium name="The Broad Institute Genomics Platform"/>
            <consortium name="The Broad Institute Genome Sequencing Center for Infectious Disease"/>
            <person name="Wu L."/>
            <person name="Ma J."/>
        </authorList>
    </citation>
    <scope>NUCLEOTIDE SEQUENCE [LARGE SCALE GENOMIC DNA]</scope>
    <source>
        <strain evidence="2">CGMCC 1.12851</strain>
    </source>
</reference>
<evidence type="ECO:0000313" key="1">
    <source>
        <dbReference type="EMBL" id="GGB66673.1"/>
    </source>
</evidence>
<keyword evidence="2" id="KW-1185">Reference proteome</keyword>
<comment type="caution">
    <text evidence="1">The sequence shown here is derived from an EMBL/GenBank/DDBJ whole genome shotgun (WGS) entry which is preliminary data.</text>
</comment>
<sequence length="80" mass="8663">MKRPKPDYINMPLFSIKTPAAGIFGKSRNQVDADHSGRGEALPGVEEFEADFVSYLSRLDGSADVSAGVLAQKRKELSHG</sequence>
<protein>
    <submittedName>
        <fullName evidence="1">Uncharacterized protein</fullName>
    </submittedName>
</protein>
<dbReference type="Proteomes" id="UP000614261">
    <property type="component" value="Unassembled WGS sequence"/>
</dbReference>
<evidence type="ECO:0000313" key="2">
    <source>
        <dbReference type="Proteomes" id="UP000614261"/>
    </source>
</evidence>
<accession>A0ABQ1JHT0</accession>
<gene>
    <name evidence="1" type="ORF">GCM10010833_22340</name>
</gene>
<name>A0ABQ1JHT0_9SPHN</name>